<proteinExistence type="predicted"/>
<evidence type="ECO:0000313" key="7">
    <source>
        <dbReference type="EMBL" id="BBL68091.1"/>
    </source>
</evidence>
<comment type="subcellular location">
    <subcellularLocation>
        <location evidence="1">Cell membrane</location>
        <topology evidence="1">Multi-pass membrane protein</topology>
    </subcellularLocation>
</comment>
<sequence length="235" mass="26092">MIEAPFVDGIVRFIFVAIVITAVFLISARSLPFLLQTYRLQSLLLAALAVAIFFAEGSTVLLWIAALTVASKVLVIPYFIGEIQERISIRRDLEFRYLAPASSILVSIALIVGVYLSLGNILSPVHADAEPIFFFGAVIGISLMLMGMLVLFSRKKAITKVLGYLSMENGVLIFGICVTELPFIMDVMIMIDLIILVLLTTILTVGIDSTIEVYEEKIRRYSLWNSLWKAREDAP</sequence>
<evidence type="ECO:0000256" key="2">
    <source>
        <dbReference type="ARBA" id="ARBA00022475"/>
    </source>
</evidence>
<evidence type="ECO:0000256" key="4">
    <source>
        <dbReference type="ARBA" id="ARBA00022989"/>
    </source>
</evidence>
<name>A0ABM7H5P6_9EURY</name>
<organism evidence="7 8">
    <name type="scientific">Methanoculleus chikugoensis</name>
    <dbReference type="NCBI Taxonomy" id="118126"/>
    <lineage>
        <taxon>Archaea</taxon>
        <taxon>Methanobacteriati</taxon>
        <taxon>Methanobacteriota</taxon>
        <taxon>Stenosarchaea group</taxon>
        <taxon>Methanomicrobia</taxon>
        <taxon>Methanomicrobiales</taxon>
        <taxon>Methanomicrobiaceae</taxon>
        <taxon>Methanoculleus</taxon>
    </lineage>
</organism>
<dbReference type="EMBL" id="AP019781">
    <property type="protein sequence ID" value="BBL68091.1"/>
    <property type="molecule type" value="Genomic_DNA"/>
</dbReference>
<keyword evidence="8" id="KW-1185">Reference proteome</keyword>
<feature type="transmembrane region" description="Helical" evidence="6">
    <location>
        <begin position="132"/>
        <end position="152"/>
    </location>
</feature>
<keyword evidence="4 6" id="KW-1133">Transmembrane helix</keyword>
<evidence type="ECO:0000256" key="5">
    <source>
        <dbReference type="ARBA" id="ARBA00023136"/>
    </source>
</evidence>
<feature type="transmembrane region" description="Helical" evidence="6">
    <location>
        <begin position="164"/>
        <end position="183"/>
    </location>
</feature>
<feature type="transmembrane region" description="Helical" evidence="6">
    <location>
        <begin position="189"/>
        <end position="211"/>
    </location>
</feature>
<dbReference type="InterPro" id="IPR038730">
    <property type="entry name" value="HyfE-like"/>
</dbReference>
<feature type="transmembrane region" description="Helical" evidence="6">
    <location>
        <begin position="38"/>
        <end position="55"/>
    </location>
</feature>
<evidence type="ECO:0000256" key="1">
    <source>
        <dbReference type="ARBA" id="ARBA00004651"/>
    </source>
</evidence>
<dbReference type="PANTHER" id="PTHR38601">
    <property type="entry name" value="HYDROGENASE-4 COMPONENT E"/>
    <property type="match status" value="1"/>
</dbReference>
<feature type="transmembrane region" description="Helical" evidence="6">
    <location>
        <begin position="6"/>
        <end position="26"/>
    </location>
</feature>
<dbReference type="GeneID" id="66130795"/>
<feature type="transmembrane region" description="Helical" evidence="6">
    <location>
        <begin position="61"/>
        <end position="80"/>
    </location>
</feature>
<keyword evidence="2" id="KW-1003">Cell membrane</keyword>
<dbReference type="RefSeq" id="WP_221058497.1">
    <property type="nucleotide sequence ID" value="NZ_AP019781.1"/>
</dbReference>
<keyword evidence="5 6" id="KW-0472">Membrane</keyword>
<evidence type="ECO:0000256" key="3">
    <source>
        <dbReference type="ARBA" id="ARBA00022692"/>
    </source>
</evidence>
<dbReference type="PANTHER" id="PTHR38601:SF1">
    <property type="entry name" value="HYDROGENASE-4 COMPONENT E"/>
    <property type="match status" value="1"/>
</dbReference>
<feature type="transmembrane region" description="Helical" evidence="6">
    <location>
        <begin position="101"/>
        <end position="120"/>
    </location>
</feature>
<evidence type="ECO:0000313" key="8">
    <source>
        <dbReference type="Proteomes" id="UP000824969"/>
    </source>
</evidence>
<keyword evidence="3 6" id="KW-0812">Transmembrane</keyword>
<accession>A0ABM7H5P6</accession>
<gene>
    <name evidence="7" type="ORF">MchiMG62_12720</name>
</gene>
<protein>
    <recommendedName>
        <fullName evidence="9">Hydrogenase-4 component E</fullName>
    </recommendedName>
</protein>
<evidence type="ECO:0008006" key="9">
    <source>
        <dbReference type="Google" id="ProtNLM"/>
    </source>
</evidence>
<dbReference type="Proteomes" id="UP000824969">
    <property type="component" value="Chromosome"/>
</dbReference>
<reference evidence="7 8" key="1">
    <citation type="submission" date="2019-06" db="EMBL/GenBank/DDBJ databases">
        <title>Complete genome sequence of Methanoculleus chikugoensis strain MG62.</title>
        <authorList>
            <person name="Asakawa S."/>
            <person name="Dianou D."/>
        </authorList>
    </citation>
    <scope>NUCLEOTIDE SEQUENCE [LARGE SCALE GENOMIC DNA]</scope>
    <source>
        <strain evidence="7 8">MG62</strain>
    </source>
</reference>
<evidence type="ECO:0000256" key="6">
    <source>
        <dbReference type="SAM" id="Phobius"/>
    </source>
</evidence>